<keyword evidence="2" id="KW-1185">Reference proteome</keyword>
<accession>A0A0B4X4L6</accession>
<name>A0A0B4X4L6_9HYPH</name>
<dbReference type="RefSeq" id="WP_039845218.1">
    <property type="nucleotide sequence ID" value="NZ_CP006877.1"/>
</dbReference>
<gene>
    <name evidence="1" type="ORF">RGR602_CH02344</name>
</gene>
<organism evidence="1 2">
    <name type="scientific">Rhizobium gallicum bv. gallicum R602sp</name>
    <dbReference type="NCBI Taxonomy" id="1041138"/>
    <lineage>
        <taxon>Bacteria</taxon>
        <taxon>Pseudomonadati</taxon>
        <taxon>Pseudomonadota</taxon>
        <taxon>Alphaproteobacteria</taxon>
        <taxon>Hyphomicrobiales</taxon>
        <taxon>Rhizobiaceae</taxon>
        <taxon>Rhizobium/Agrobacterium group</taxon>
        <taxon>Rhizobium</taxon>
    </lineage>
</organism>
<proteinExistence type="predicted"/>
<protein>
    <submittedName>
        <fullName evidence="1">Uncharacterized protein</fullName>
    </submittedName>
</protein>
<dbReference type="KEGG" id="rga:RGR602_CH02344"/>
<reference evidence="1 2" key="1">
    <citation type="submission" date="2013-11" db="EMBL/GenBank/DDBJ databases">
        <title>Complete genome sequence of Rhizobium gallicum bv. gallicum R602.</title>
        <authorList>
            <person name="Bustos P."/>
            <person name="Santamaria R.I."/>
            <person name="Lozano L."/>
            <person name="Acosta J.L."/>
            <person name="Ormeno-Orrillo E."/>
            <person name="Rogel M.A."/>
            <person name="Romero D."/>
            <person name="Cevallos M.A."/>
            <person name="Martinez-Romero E."/>
            <person name="Gonzalez V."/>
        </authorList>
    </citation>
    <scope>NUCLEOTIDE SEQUENCE [LARGE SCALE GENOMIC DNA]</scope>
    <source>
        <strain evidence="1 2">R602</strain>
    </source>
</reference>
<dbReference type="AlphaFoldDB" id="A0A0B4X4L6"/>
<evidence type="ECO:0000313" key="1">
    <source>
        <dbReference type="EMBL" id="AJD41670.1"/>
    </source>
</evidence>
<sequence length="150" mass="16238">MTRSLSSSDVQSELLFAEDELFRGLRAEFVANLRRQLALGNARVSIQTLTPTGILMDYGRYHEDEVTTNFLAGAGIFEKTANGRRFHQRAAAPIYVVSEGLTPGRILVVSLRSGASGGLSVGLGTMPLVALVPTEDFPSRPSSAMPFTRH</sequence>
<evidence type="ECO:0000313" key="2">
    <source>
        <dbReference type="Proteomes" id="UP000031368"/>
    </source>
</evidence>
<dbReference type="EMBL" id="CP006877">
    <property type="protein sequence ID" value="AJD41670.1"/>
    <property type="molecule type" value="Genomic_DNA"/>
</dbReference>
<dbReference type="Proteomes" id="UP000031368">
    <property type="component" value="Chromosome"/>
</dbReference>
<dbReference type="HOGENOM" id="CLU_1739067_0_0_5"/>